<proteinExistence type="predicted"/>
<evidence type="ECO:0000313" key="3">
    <source>
        <dbReference type="Proteomes" id="UP000509626"/>
    </source>
</evidence>
<dbReference type="GeneID" id="56039178"/>
<name>A0A7D5QID5_9EURY</name>
<reference evidence="2 3" key="1">
    <citation type="submission" date="2020-06" db="EMBL/GenBank/DDBJ databases">
        <title>NJ-3-1, isolated from saline soil.</title>
        <authorList>
            <person name="Cui H.L."/>
            <person name="Shi X."/>
        </authorList>
    </citation>
    <scope>NUCLEOTIDE SEQUENCE [LARGE SCALE GENOMIC DNA]</scope>
    <source>
        <strain evidence="2 3">NJ-3-1</strain>
    </source>
</reference>
<dbReference type="EMBL" id="CP058579">
    <property type="protein sequence ID" value="QLG63322.1"/>
    <property type="molecule type" value="Genomic_DNA"/>
</dbReference>
<dbReference type="AlphaFoldDB" id="A0A7D5QID5"/>
<keyword evidence="3" id="KW-1185">Reference proteome</keyword>
<gene>
    <name evidence="2" type="ORF">HUG12_16925</name>
</gene>
<dbReference type="KEGG" id="halu:HUG12_16925"/>
<protein>
    <submittedName>
        <fullName evidence="2">Uncharacterized protein</fullName>
    </submittedName>
</protein>
<accession>A0A7D5QID5</accession>
<evidence type="ECO:0000313" key="2">
    <source>
        <dbReference type="EMBL" id="QLG63322.1"/>
    </source>
</evidence>
<organism evidence="2 3">
    <name type="scientific">Halorarum salinum</name>
    <dbReference type="NCBI Taxonomy" id="2743089"/>
    <lineage>
        <taxon>Archaea</taxon>
        <taxon>Methanobacteriati</taxon>
        <taxon>Methanobacteriota</taxon>
        <taxon>Stenosarchaea group</taxon>
        <taxon>Halobacteria</taxon>
        <taxon>Halobacteriales</taxon>
        <taxon>Haloferacaceae</taxon>
        <taxon>Halorarum</taxon>
    </lineage>
</organism>
<evidence type="ECO:0000256" key="1">
    <source>
        <dbReference type="SAM" id="MobiDB-lite"/>
    </source>
</evidence>
<sequence>MTGNEEAKERVYRQYCLGEATEEDVEEVFGEDFDEFLRRREFKDSLQRTPTNEATDALVIPHEDGS</sequence>
<feature type="region of interest" description="Disordered" evidence="1">
    <location>
        <begin position="46"/>
        <end position="66"/>
    </location>
</feature>
<dbReference type="RefSeq" id="WP_179269907.1">
    <property type="nucleotide sequence ID" value="NZ_CP058579.1"/>
</dbReference>
<dbReference type="Proteomes" id="UP000509626">
    <property type="component" value="Chromosome"/>
</dbReference>